<reference evidence="2" key="1">
    <citation type="submission" date="2016-11" db="EMBL/GenBank/DDBJ databases">
        <authorList>
            <person name="Varghese N."/>
            <person name="Submissions S."/>
        </authorList>
    </citation>
    <scope>NUCLEOTIDE SEQUENCE [LARGE SCALE GENOMIC DNA]</scope>
    <source>
        <strain evidence="2">DSM 27370</strain>
    </source>
</reference>
<evidence type="ECO:0000313" key="2">
    <source>
        <dbReference type="Proteomes" id="UP000184480"/>
    </source>
</evidence>
<name>A0A1M5J7I7_9BACT</name>
<protein>
    <submittedName>
        <fullName evidence="1">Uncharacterized protein</fullName>
    </submittedName>
</protein>
<evidence type="ECO:0000313" key="1">
    <source>
        <dbReference type="EMBL" id="SHG35983.1"/>
    </source>
</evidence>
<sequence length="216" mass="25209">MDYSISTNEKQKILEKRISYDDLKKWNALPTLLATKEHLDTRKSVYLGINNIFDEETFLKWIGLKNPHSFTVAEVLQTTIHPHFKCWLLFRQELIPPAIMGYWGLGMCRKILSKTNATNQDYRYDYLLQIKQAWLRHEVSLGNLMHATRKAKTIYEDSYMTGNESVQTEAYALYAAMQEDPVTSYRMLFDAMSWTAENISEVYSDILQIISNSLQS</sequence>
<dbReference type="Proteomes" id="UP000184480">
    <property type="component" value="Unassembled WGS sequence"/>
</dbReference>
<accession>A0A1M5J7I7</accession>
<dbReference type="STRING" id="1346286.SAMN05444362_12217"/>
<dbReference type="RefSeq" id="WP_062184616.1">
    <property type="nucleotide sequence ID" value="NZ_BBXL01000029.1"/>
</dbReference>
<keyword evidence="2" id="KW-1185">Reference proteome</keyword>
<dbReference type="EMBL" id="FQUC01000022">
    <property type="protein sequence ID" value="SHG35983.1"/>
    <property type="molecule type" value="Genomic_DNA"/>
</dbReference>
<proteinExistence type="predicted"/>
<gene>
    <name evidence="1" type="ORF">SAMN05444362_12217</name>
</gene>
<organism evidence="1 2">
    <name type="scientific">Dysgonomonas macrotermitis</name>
    <dbReference type="NCBI Taxonomy" id="1346286"/>
    <lineage>
        <taxon>Bacteria</taxon>
        <taxon>Pseudomonadati</taxon>
        <taxon>Bacteroidota</taxon>
        <taxon>Bacteroidia</taxon>
        <taxon>Bacteroidales</taxon>
        <taxon>Dysgonomonadaceae</taxon>
        <taxon>Dysgonomonas</taxon>
    </lineage>
</organism>
<dbReference type="AlphaFoldDB" id="A0A1M5J7I7"/>